<evidence type="ECO:0000313" key="2">
    <source>
        <dbReference type="Proteomes" id="UP001597405"/>
    </source>
</evidence>
<dbReference type="Proteomes" id="UP001597405">
    <property type="component" value="Unassembled WGS sequence"/>
</dbReference>
<reference evidence="2" key="1">
    <citation type="journal article" date="2019" name="Int. J. Syst. Evol. Microbiol.">
        <title>The Global Catalogue of Microorganisms (GCM) 10K type strain sequencing project: providing services to taxonomists for standard genome sequencing and annotation.</title>
        <authorList>
            <consortium name="The Broad Institute Genomics Platform"/>
            <consortium name="The Broad Institute Genome Sequencing Center for Infectious Disease"/>
            <person name="Wu L."/>
            <person name="Ma J."/>
        </authorList>
    </citation>
    <scope>NUCLEOTIDE SEQUENCE [LARGE SCALE GENOMIC DNA]</scope>
    <source>
        <strain evidence="2">CGMCC 1.16225</strain>
    </source>
</reference>
<proteinExistence type="predicted"/>
<gene>
    <name evidence="1" type="ORF">ACFSOZ_11730</name>
</gene>
<comment type="caution">
    <text evidence="1">The sequence shown here is derived from an EMBL/GenBank/DDBJ whole genome shotgun (WGS) entry which is preliminary data.</text>
</comment>
<accession>A0ABW4U9T6</accession>
<keyword evidence="2" id="KW-1185">Reference proteome</keyword>
<dbReference type="EMBL" id="JBHUGZ010000007">
    <property type="protein sequence ID" value="MFD1983337.1"/>
    <property type="molecule type" value="Genomic_DNA"/>
</dbReference>
<dbReference type="Pfam" id="PF11171">
    <property type="entry name" value="DUF2958"/>
    <property type="match status" value="1"/>
</dbReference>
<sequence length="118" mass="13007">MQILTQDLREKLLANGRQQQPLRGTGSEIDFVPVVKLFTPDAGATWLLTEIDPEDPDIAFGLCDLGLGCPEIGNVSLSELAAVRGRLGLPVERDRHFKPDRALSGYAREARRLGRIRA</sequence>
<name>A0ABW4U9T6_9HYPH</name>
<dbReference type="InterPro" id="IPR021341">
    <property type="entry name" value="DUF2958"/>
</dbReference>
<dbReference type="RefSeq" id="WP_379097553.1">
    <property type="nucleotide sequence ID" value="NZ_JBHUGZ010000007.1"/>
</dbReference>
<organism evidence="1 2">
    <name type="scientific">Mesorhizobium newzealandense</name>
    <dbReference type="NCBI Taxonomy" id="1300302"/>
    <lineage>
        <taxon>Bacteria</taxon>
        <taxon>Pseudomonadati</taxon>
        <taxon>Pseudomonadota</taxon>
        <taxon>Alphaproteobacteria</taxon>
        <taxon>Hyphomicrobiales</taxon>
        <taxon>Phyllobacteriaceae</taxon>
        <taxon>Mesorhizobium</taxon>
    </lineage>
</organism>
<evidence type="ECO:0000313" key="1">
    <source>
        <dbReference type="EMBL" id="MFD1983337.1"/>
    </source>
</evidence>
<protein>
    <submittedName>
        <fullName evidence="1">DUF2958 domain-containing protein</fullName>
    </submittedName>
</protein>